<reference evidence="13" key="1">
    <citation type="journal article" date="2007" name="Science">
        <title>Evolutionary and biomedical insights from the rhesus macaque genome.</title>
        <authorList>
            <person name="Gibbs R.A."/>
            <person name="Rogers J."/>
            <person name="Katze M.G."/>
            <person name="Bumgarner R."/>
            <person name="Weinstock G.M."/>
            <person name="Mardis E.R."/>
            <person name="Remington K.A."/>
            <person name="Strausberg R.L."/>
            <person name="Venter J.C."/>
            <person name="Wilson R.K."/>
            <person name="Batzer M.A."/>
            <person name="Bustamante C.D."/>
            <person name="Eichler E.E."/>
            <person name="Hahn M.W."/>
            <person name="Hardison R.C."/>
            <person name="Makova K.D."/>
            <person name="Miller W."/>
            <person name="Milosavljevic A."/>
            <person name="Palermo R.E."/>
            <person name="Siepel A."/>
            <person name="Sikela J.M."/>
            <person name="Attaway T."/>
            <person name="Bell S."/>
            <person name="Bernard K.E."/>
            <person name="Buhay C.J."/>
            <person name="Chandrabose M.N."/>
            <person name="Dao M."/>
            <person name="Davis C."/>
            <person name="Delehaunty K.D."/>
            <person name="Ding Y."/>
            <person name="Dinh H.H."/>
            <person name="Dugan-Rocha S."/>
            <person name="Fulton L.A."/>
            <person name="Gabisi R.A."/>
            <person name="Garner T.T."/>
            <person name="Godfrey J."/>
            <person name="Hawes A.C."/>
            <person name="Hernandez J."/>
            <person name="Hines S."/>
            <person name="Holder M."/>
            <person name="Hume J."/>
            <person name="Jhangiani S.N."/>
            <person name="Joshi V."/>
            <person name="Khan Z.M."/>
            <person name="Kirkness E.F."/>
            <person name="Cree A."/>
            <person name="Fowler R.G."/>
            <person name="Lee S."/>
            <person name="Lewis L.R."/>
            <person name="Li Z."/>
            <person name="Liu Y.-S."/>
            <person name="Moore S.M."/>
            <person name="Muzny D."/>
            <person name="Nazareth L.V."/>
            <person name="Ngo D.N."/>
            <person name="Okwuonu G.O."/>
            <person name="Pai G."/>
            <person name="Parker D."/>
            <person name="Paul H.A."/>
            <person name="Pfannkoch C."/>
            <person name="Pohl C.S."/>
            <person name="Rogers Y.-H.C."/>
            <person name="Ruiz S.J."/>
            <person name="Sabo A."/>
            <person name="Santibanez J."/>
            <person name="Schneider B.W."/>
            <person name="Smith S.M."/>
            <person name="Sodergren E."/>
            <person name="Svatek A.F."/>
            <person name="Utterback T.R."/>
            <person name="Vattathil S."/>
            <person name="Warren W."/>
            <person name="White C.S."/>
            <person name="Chinwalla A.T."/>
            <person name="Feng Y."/>
            <person name="Halpern A.L."/>
            <person name="Hillier L.W."/>
            <person name="Huang X."/>
            <person name="Minx P."/>
            <person name="Nelson J.O."/>
            <person name="Pepin K.H."/>
            <person name="Qin X."/>
            <person name="Sutton G.G."/>
            <person name="Venter E."/>
            <person name="Walenz B.P."/>
            <person name="Wallis J.W."/>
            <person name="Worley K.C."/>
            <person name="Yang S.-P."/>
            <person name="Jones S.M."/>
            <person name="Marra M.A."/>
            <person name="Rocchi M."/>
            <person name="Schein J.E."/>
            <person name="Baertsch R."/>
            <person name="Clarke L."/>
            <person name="Csuros M."/>
            <person name="Glasscock J."/>
            <person name="Harris R.A."/>
            <person name="Havlak P."/>
            <person name="Jackson A.R."/>
            <person name="Jiang H."/>
            <person name="Liu Y."/>
            <person name="Messina D.N."/>
            <person name="Shen Y."/>
            <person name="Song H.X.-Z."/>
            <person name="Wylie T."/>
            <person name="Zhang L."/>
            <person name="Birney E."/>
            <person name="Han K."/>
            <person name="Konkel M.K."/>
            <person name="Lee J."/>
            <person name="Smit A.F.A."/>
            <person name="Ullmer B."/>
            <person name="Wang H."/>
            <person name="Xing J."/>
            <person name="Burhans R."/>
            <person name="Cheng Z."/>
            <person name="Karro J.E."/>
            <person name="Ma J."/>
            <person name="Raney B."/>
            <person name="She X."/>
            <person name="Cox M.J."/>
            <person name="Demuth J.P."/>
            <person name="Dumas L.J."/>
            <person name="Han S.-G."/>
            <person name="Hopkins J."/>
            <person name="Karimpour-Fard A."/>
            <person name="Kim Y.H."/>
            <person name="Pollack J.R."/>
            <person name="Vinar T."/>
            <person name="Addo-Quaye C."/>
            <person name="Degenhardt J."/>
            <person name="Denby A."/>
            <person name="Hubisz M.J."/>
            <person name="Indap A."/>
            <person name="Kosiol C."/>
            <person name="Lahn B.T."/>
            <person name="Lawson H.A."/>
            <person name="Marklein A."/>
            <person name="Nielsen R."/>
            <person name="Vallender E.J."/>
            <person name="Clark A.G."/>
            <person name="Ferguson B."/>
            <person name="Hernandez R.D."/>
            <person name="Hirani K."/>
            <person name="Kehrer-Sawatzki H."/>
            <person name="Kolb J."/>
            <person name="Patil S."/>
            <person name="Pu L.-L."/>
            <person name="Ren Y."/>
            <person name="Smith D.G."/>
            <person name="Wheeler D.A."/>
            <person name="Schenck I."/>
            <person name="Ball E.V."/>
            <person name="Chen R."/>
            <person name="Cooper D.N."/>
            <person name="Giardine B."/>
            <person name="Hsu F."/>
            <person name="Kent W.J."/>
            <person name="Lesk A."/>
            <person name="Nelson D.L."/>
            <person name="O'brien W.E."/>
            <person name="Pruefer K."/>
            <person name="Stenson P.D."/>
            <person name="Wallace J.C."/>
            <person name="Ke H."/>
            <person name="Liu X.-M."/>
            <person name="Wang P."/>
            <person name="Xiang A.P."/>
            <person name="Yang F."/>
            <person name="Barber G.P."/>
            <person name="Haussler D."/>
            <person name="Karolchik D."/>
            <person name="Kern A.D."/>
            <person name="Kuhn R.M."/>
            <person name="Smith K.E."/>
            <person name="Zwieg A.S."/>
        </authorList>
    </citation>
    <scope>NUCLEOTIDE SEQUENCE [LARGE SCALE GENOMIC DNA]</scope>
    <source>
        <strain evidence="13">17573</strain>
    </source>
</reference>
<feature type="region of interest" description="Disordered" evidence="10">
    <location>
        <begin position="18"/>
        <end position="39"/>
    </location>
</feature>
<evidence type="ECO:0000256" key="1">
    <source>
        <dbReference type="ARBA" id="ARBA00004245"/>
    </source>
</evidence>
<comment type="similarity">
    <text evidence="3">Belongs to the parvin family.</text>
</comment>
<feature type="domain" description="Calponin-homology (CH)" evidence="11">
    <location>
        <begin position="44"/>
        <end position="151"/>
    </location>
</feature>
<dbReference type="GO" id="GO:0005925">
    <property type="term" value="C:focal adhesion"/>
    <property type="evidence" value="ECO:0007669"/>
    <property type="project" value="UniProtKB-SubCell"/>
</dbReference>
<evidence type="ECO:0000256" key="8">
    <source>
        <dbReference type="ARBA" id="ARBA00023203"/>
    </source>
</evidence>
<dbReference type="ExpressionAtlas" id="A0A5F7ZFJ2">
    <property type="expression patterns" value="baseline"/>
</dbReference>
<dbReference type="STRING" id="9544.ENSMMUP00000063394"/>
<keyword evidence="9" id="KW-0206">Cytoskeleton</keyword>
<dbReference type="Gene3D" id="1.10.418.10">
    <property type="entry name" value="Calponin-like domain"/>
    <property type="match status" value="2"/>
</dbReference>
<dbReference type="GO" id="GO:0003779">
    <property type="term" value="F:actin binding"/>
    <property type="evidence" value="ECO:0007669"/>
    <property type="project" value="UniProtKB-KW"/>
</dbReference>
<dbReference type="GO" id="GO:0005856">
    <property type="term" value="C:cytoskeleton"/>
    <property type="evidence" value="ECO:0007669"/>
    <property type="project" value="UniProtKB-SubCell"/>
</dbReference>
<dbReference type="GO" id="GO:0007155">
    <property type="term" value="P:cell adhesion"/>
    <property type="evidence" value="ECO:0007669"/>
    <property type="project" value="UniProtKB-KW"/>
</dbReference>
<dbReference type="VGNC" id="VGNC:75607">
    <property type="gene designation" value="PARVG"/>
</dbReference>
<dbReference type="AlphaFoldDB" id="A0A5F7ZFJ2"/>
<dbReference type="GO" id="GO:0030036">
    <property type="term" value="P:actin cytoskeleton organization"/>
    <property type="evidence" value="ECO:0007669"/>
    <property type="project" value="InterPro"/>
</dbReference>
<evidence type="ECO:0000256" key="3">
    <source>
        <dbReference type="ARBA" id="ARBA00005666"/>
    </source>
</evidence>
<keyword evidence="6" id="KW-0130">Cell adhesion</keyword>
<accession>A0A5F7ZFJ2</accession>
<name>A0A5F7ZFJ2_MACMU</name>
<evidence type="ECO:0000256" key="10">
    <source>
        <dbReference type="SAM" id="MobiDB-lite"/>
    </source>
</evidence>
<dbReference type="Pfam" id="PF00307">
    <property type="entry name" value="CH"/>
    <property type="match status" value="2"/>
</dbReference>
<evidence type="ECO:0000313" key="14">
    <source>
        <dbReference type="VGNC" id="VGNC:75607"/>
    </source>
</evidence>
<dbReference type="InterPro" id="IPR001715">
    <property type="entry name" value="CH_dom"/>
</dbReference>
<dbReference type="SUPFAM" id="SSF47576">
    <property type="entry name" value="Calponin-homology domain, CH-domain"/>
    <property type="match status" value="1"/>
</dbReference>
<dbReference type="InParanoid" id="A0A5F7ZFJ2"/>
<evidence type="ECO:0000256" key="6">
    <source>
        <dbReference type="ARBA" id="ARBA00022889"/>
    </source>
</evidence>
<keyword evidence="4" id="KW-0963">Cytoplasm</keyword>
<dbReference type="GeneTree" id="ENSGT00950000183194"/>
<dbReference type="FunFam" id="1.10.418.10:FF:000011">
    <property type="entry name" value="Parvin, beta"/>
    <property type="match status" value="1"/>
</dbReference>
<evidence type="ECO:0000256" key="7">
    <source>
        <dbReference type="ARBA" id="ARBA00022949"/>
    </source>
</evidence>
<organism evidence="12 13">
    <name type="scientific">Macaca mulatta</name>
    <name type="common">Rhesus macaque</name>
    <dbReference type="NCBI Taxonomy" id="9544"/>
    <lineage>
        <taxon>Eukaryota</taxon>
        <taxon>Metazoa</taxon>
        <taxon>Chordata</taxon>
        <taxon>Craniata</taxon>
        <taxon>Vertebrata</taxon>
        <taxon>Euteleostomi</taxon>
        <taxon>Mammalia</taxon>
        <taxon>Eutheria</taxon>
        <taxon>Euarchontoglires</taxon>
        <taxon>Primates</taxon>
        <taxon>Haplorrhini</taxon>
        <taxon>Catarrhini</taxon>
        <taxon>Cercopithecidae</taxon>
        <taxon>Cercopithecinae</taxon>
        <taxon>Macaca</taxon>
    </lineage>
</organism>
<dbReference type="InterPro" id="IPR028433">
    <property type="entry name" value="Parvin"/>
</dbReference>
<keyword evidence="8" id="KW-0009">Actin-binding</keyword>
<evidence type="ECO:0000259" key="11">
    <source>
        <dbReference type="PROSITE" id="PS50021"/>
    </source>
</evidence>
<dbReference type="FunCoup" id="A0A5F7ZFJ2">
    <property type="interactions" value="338"/>
</dbReference>
<dbReference type="PANTHER" id="PTHR12114:SF1">
    <property type="entry name" value="GAMMA-PARVIN"/>
    <property type="match status" value="1"/>
</dbReference>
<reference evidence="12" key="4">
    <citation type="submission" date="2025-09" db="UniProtKB">
        <authorList>
            <consortium name="Ensembl"/>
        </authorList>
    </citation>
    <scope>IDENTIFICATION</scope>
    <source>
        <strain evidence="12">17573</strain>
    </source>
</reference>
<keyword evidence="5" id="KW-0677">Repeat</keyword>
<reference evidence="12" key="2">
    <citation type="submission" date="2019-01" db="EMBL/GenBank/DDBJ databases">
        <authorList>
            <person name="Graves T."/>
            <person name="Eichler E.E."/>
            <person name="Wilson R.K."/>
        </authorList>
    </citation>
    <scope>NUCLEOTIDE SEQUENCE [LARGE SCALE GENOMIC DNA]</scope>
    <source>
        <strain evidence="12">17573</strain>
    </source>
</reference>
<dbReference type="InterPro" id="IPR036872">
    <property type="entry name" value="CH_dom_sf"/>
</dbReference>
<protein>
    <submittedName>
        <fullName evidence="12">Parvin gamma</fullName>
    </submittedName>
</protein>
<keyword evidence="7" id="KW-0965">Cell junction</keyword>
<evidence type="ECO:0000313" key="12">
    <source>
        <dbReference type="Ensembl" id="ENSMMUP00000063394.1"/>
    </source>
</evidence>
<evidence type="ECO:0000256" key="5">
    <source>
        <dbReference type="ARBA" id="ARBA00022737"/>
    </source>
</evidence>
<dbReference type="VEuPathDB" id="HostDB:ENSMMUG00000014203"/>
<feature type="domain" description="Calponin-homology (CH)" evidence="11">
    <location>
        <begin position="210"/>
        <end position="351"/>
    </location>
</feature>
<dbReference type="CDD" id="cd21305">
    <property type="entry name" value="CH_PARVG_rpt1"/>
    <property type="match status" value="1"/>
</dbReference>
<dbReference type="Proteomes" id="UP000006718">
    <property type="component" value="Chromosome 10"/>
</dbReference>
<evidence type="ECO:0000256" key="2">
    <source>
        <dbReference type="ARBA" id="ARBA00004246"/>
    </source>
</evidence>
<reference evidence="12" key="3">
    <citation type="submission" date="2025-08" db="UniProtKB">
        <authorList>
            <consortium name="Ensembl"/>
        </authorList>
    </citation>
    <scope>IDENTIFICATION</scope>
    <source>
        <strain evidence="12">17573</strain>
    </source>
</reference>
<evidence type="ECO:0000256" key="9">
    <source>
        <dbReference type="ARBA" id="ARBA00023212"/>
    </source>
</evidence>
<dbReference type="PANTHER" id="PTHR12114">
    <property type="entry name" value="PARVIN"/>
    <property type="match status" value="1"/>
</dbReference>
<evidence type="ECO:0000256" key="4">
    <source>
        <dbReference type="ARBA" id="ARBA00022490"/>
    </source>
</evidence>
<comment type="subcellular location">
    <subcellularLocation>
        <location evidence="2">Cell junction</location>
        <location evidence="2">Focal adhesion</location>
    </subcellularLocation>
    <subcellularLocation>
        <location evidence="1">Cytoplasm</location>
        <location evidence="1">Cytoskeleton</location>
    </subcellularLocation>
</comment>
<dbReference type="Ensembl" id="ENSMMUT00000095231.1">
    <property type="protein sequence ID" value="ENSMMUP00000063394.1"/>
    <property type="gene ID" value="ENSMMUG00000014203.4"/>
</dbReference>
<gene>
    <name evidence="12 14" type="primary">PARVG</name>
</gene>
<proteinExistence type="inferred from homology"/>
<evidence type="ECO:0000313" key="13">
    <source>
        <dbReference type="Proteomes" id="UP000006718"/>
    </source>
</evidence>
<sequence length="402" mass="45107">MELESLYDLLQLPKGVEPPAEEMLSQGGKKRYLPPTSRKDPKFEELQKVLMEWINTTLLPEHIVVRSLEEDMFDGLILHHLFQRLAALKLEAEDIALTAASQKHKLTVVLEAVNRSLQLEERQAKWSVETIFNKDLLSTLHLLVALAKRFQPNLSLPTNVQVEVITIESTKSGLKSEKSVEQLTEYSTDKDQPPKDVFDELFKLAPEKVNAVKEAIVNFVNQKLDRLGLSVQNLDTQFADGVILLLLIGQLEGFFLHLKEFYLTPNSPAEMECVIEVLRGRQLRRAGTQPLLKLHNVTLALELLKDEGLLSCPVSPEGTWSPAPSTCSGAPSIEMPPPAPQVLSLSFWGHRLNLFQLASSRKPEIQPHFLGSLRPHLLGPHSLQAGSAWLFHILTLVLFDSN</sequence>
<dbReference type="Bgee" id="ENSMMUG00000014203">
    <property type="expression patterns" value="Expressed in spleen and 17 other cell types or tissues"/>
</dbReference>
<keyword evidence="13" id="KW-1185">Reference proteome</keyword>
<dbReference type="PROSITE" id="PS50021">
    <property type="entry name" value="CH"/>
    <property type="match status" value="2"/>
</dbReference>